<sequence length="637" mass="70674">MLNAWCLTFLAVIVKAHNLEQQPGSGTHGSSCQPFASTLPSTPLTNDQQVGSSKLGALSQSTFPKWLDGTNNEPYPDPPWGERTTRNADATVQGDVPTTNVARYYNFTISRSRLSPDGVLRDVIVINNQFPGPIIEANWGDWIEVSVHNKISDPEEATALHWHGLLQRGTQWEDGTPGVSQCPIAPGHSYTYRFRAEVYGSSFYHAHYSAQYTAGMVGAMQIYGPWEEGYDVDLGPVMLSDWIHIPYFSMVSDVVGSDPSKIPPLSDSGLINGRGRFDCSKPSYENSSQWLGSNLRSNLTWTCIEGAERAKFRFQSGKTHRLRLMNTGADGIHKFSIDGHIMTVIATDYVPTKPYTTDLVTLGVGQRTDVLITTNADPKASYWMRSHLPGGPICGGLGTPPGPDGVYPEVLAAIYHEDADTTIDPVSISTVNDSDSSCENRVLDLTEPAYQITPSPNPYAHALTLTLDLNTTGHFEWLINDQTYHANFNEPLLYKAATPNSHTYTPMENIYNFHQNTSILLNVTNWTPFPHPFHLHGHTFYVLNVGTFSNVWDGSIVNPANAIRRDFQIVPAGGYAALQFEADNPGVWPFHCHAAWHLSGGLSVNLLTRPEEIQLPEGMRERTCEAWEEYSRRRVFD</sequence>
<comment type="caution">
    <text evidence="1">The sequence shown here is derived from an EMBL/GenBank/DDBJ whole genome shotgun (WGS) entry which is preliminary data.</text>
</comment>
<dbReference type="Proteomes" id="UP001281147">
    <property type="component" value="Unassembled WGS sequence"/>
</dbReference>
<organism evidence="1 2">
    <name type="scientific">Vermiconidia calcicola</name>
    <dbReference type="NCBI Taxonomy" id="1690605"/>
    <lineage>
        <taxon>Eukaryota</taxon>
        <taxon>Fungi</taxon>
        <taxon>Dikarya</taxon>
        <taxon>Ascomycota</taxon>
        <taxon>Pezizomycotina</taxon>
        <taxon>Dothideomycetes</taxon>
        <taxon>Dothideomycetidae</taxon>
        <taxon>Mycosphaerellales</taxon>
        <taxon>Extremaceae</taxon>
        <taxon>Vermiconidia</taxon>
    </lineage>
</organism>
<evidence type="ECO:0000313" key="2">
    <source>
        <dbReference type="Proteomes" id="UP001281147"/>
    </source>
</evidence>
<keyword evidence="2" id="KW-1185">Reference proteome</keyword>
<gene>
    <name evidence="1" type="ORF">LTR37_009577</name>
</gene>
<protein>
    <submittedName>
        <fullName evidence="1">Uncharacterized protein</fullName>
    </submittedName>
</protein>
<proteinExistence type="predicted"/>
<name>A0ACC3N945_9PEZI</name>
<reference evidence="1" key="1">
    <citation type="submission" date="2023-07" db="EMBL/GenBank/DDBJ databases">
        <title>Black Yeasts Isolated from many extreme environments.</title>
        <authorList>
            <person name="Coleine C."/>
            <person name="Stajich J.E."/>
            <person name="Selbmann L."/>
        </authorList>
    </citation>
    <scope>NUCLEOTIDE SEQUENCE</scope>
    <source>
        <strain evidence="1">CCFEE 5714</strain>
    </source>
</reference>
<accession>A0ACC3N945</accession>
<evidence type="ECO:0000313" key="1">
    <source>
        <dbReference type="EMBL" id="KAK3711586.1"/>
    </source>
</evidence>
<dbReference type="EMBL" id="JAUTXU010000075">
    <property type="protein sequence ID" value="KAK3711586.1"/>
    <property type="molecule type" value="Genomic_DNA"/>
</dbReference>